<proteinExistence type="predicted"/>
<dbReference type="PaxDb" id="2903-EOD23433"/>
<dbReference type="HOGENOM" id="CLU_2101522_0_0_1"/>
<feature type="domain" description="Myb-like" evidence="2">
    <location>
        <begin position="16"/>
        <end position="48"/>
    </location>
</feature>
<dbReference type="InterPro" id="IPR017930">
    <property type="entry name" value="Myb_dom"/>
</dbReference>
<evidence type="ECO:0000313" key="4">
    <source>
        <dbReference type="EnsemblProtists" id="EOD23433"/>
    </source>
</evidence>
<dbReference type="InterPro" id="IPR001005">
    <property type="entry name" value="SANT/Myb"/>
</dbReference>
<dbReference type="PROSITE" id="PS51294">
    <property type="entry name" value="HTH_MYB"/>
    <property type="match status" value="1"/>
</dbReference>
<dbReference type="InterPro" id="IPR009057">
    <property type="entry name" value="Homeodomain-like_sf"/>
</dbReference>
<evidence type="ECO:0000259" key="2">
    <source>
        <dbReference type="PROSITE" id="PS50090"/>
    </source>
</evidence>
<name>A0A0D3JIU8_EMIH1</name>
<accession>A0A0D3JIU8</accession>
<feature type="domain" description="HTH myb-type" evidence="3">
    <location>
        <begin position="16"/>
        <end position="52"/>
    </location>
</feature>
<dbReference type="Proteomes" id="UP000013827">
    <property type="component" value="Unassembled WGS sequence"/>
</dbReference>
<dbReference type="PROSITE" id="PS50090">
    <property type="entry name" value="MYB_LIKE"/>
    <property type="match status" value="1"/>
</dbReference>
<dbReference type="SUPFAM" id="SSF46689">
    <property type="entry name" value="Homeodomain-like"/>
    <property type="match status" value="1"/>
</dbReference>
<protein>
    <recommendedName>
        <fullName evidence="6">Myb-like domain-containing protein</fullName>
    </recommendedName>
</protein>
<organism evidence="4 5">
    <name type="scientific">Emiliania huxleyi (strain CCMP1516)</name>
    <dbReference type="NCBI Taxonomy" id="280463"/>
    <lineage>
        <taxon>Eukaryota</taxon>
        <taxon>Haptista</taxon>
        <taxon>Haptophyta</taxon>
        <taxon>Prymnesiophyceae</taxon>
        <taxon>Isochrysidales</taxon>
        <taxon>Noelaerhabdaceae</taxon>
        <taxon>Emiliania</taxon>
    </lineage>
</organism>
<dbReference type="Gene3D" id="1.10.10.60">
    <property type="entry name" value="Homeodomain-like"/>
    <property type="match status" value="1"/>
</dbReference>
<dbReference type="CDD" id="cd00167">
    <property type="entry name" value="SANT"/>
    <property type="match status" value="1"/>
</dbReference>
<evidence type="ECO:0000259" key="3">
    <source>
        <dbReference type="PROSITE" id="PS51294"/>
    </source>
</evidence>
<keyword evidence="5" id="KW-1185">Reference proteome</keyword>
<evidence type="ECO:0000313" key="5">
    <source>
        <dbReference type="Proteomes" id="UP000013827"/>
    </source>
</evidence>
<dbReference type="AlphaFoldDB" id="A0A0D3JIU8"/>
<reference evidence="5" key="1">
    <citation type="journal article" date="2013" name="Nature">
        <title>Pan genome of the phytoplankton Emiliania underpins its global distribution.</title>
        <authorList>
            <person name="Read B.A."/>
            <person name="Kegel J."/>
            <person name="Klute M.J."/>
            <person name="Kuo A."/>
            <person name="Lefebvre S.C."/>
            <person name="Maumus F."/>
            <person name="Mayer C."/>
            <person name="Miller J."/>
            <person name="Monier A."/>
            <person name="Salamov A."/>
            <person name="Young J."/>
            <person name="Aguilar M."/>
            <person name="Claverie J.M."/>
            <person name="Frickenhaus S."/>
            <person name="Gonzalez K."/>
            <person name="Herman E.K."/>
            <person name="Lin Y.C."/>
            <person name="Napier J."/>
            <person name="Ogata H."/>
            <person name="Sarno A.F."/>
            <person name="Shmutz J."/>
            <person name="Schroeder D."/>
            <person name="de Vargas C."/>
            <person name="Verret F."/>
            <person name="von Dassow P."/>
            <person name="Valentin K."/>
            <person name="Van de Peer Y."/>
            <person name="Wheeler G."/>
            <person name="Dacks J.B."/>
            <person name="Delwiche C.F."/>
            <person name="Dyhrman S.T."/>
            <person name="Glockner G."/>
            <person name="John U."/>
            <person name="Richards T."/>
            <person name="Worden A.Z."/>
            <person name="Zhang X."/>
            <person name="Grigoriev I.V."/>
            <person name="Allen A.E."/>
            <person name="Bidle K."/>
            <person name="Borodovsky M."/>
            <person name="Bowler C."/>
            <person name="Brownlee C."/>
            <person name="Cock J.M."/>
            <person name="Elias M."/>
            <person name="Gladyshev V.N."/>
            <person name="Groth M."/>
            <person name="Guda C."/>
            <person name="Hadaegh A."/>
            <person name="Iglesias-Rodriguez M.D."/>
            <person name="Jenkins J."/>
            <person name="Jones B.M."/>
            <person name="Lawson T."/>
            <person name="Leese F."/>
            <person name="Lindquist E."/>
            <person name="Lobanov A."/>
            <person name="Lomsadze A."/>
            <person name="Malik S.B."/>
            <person name="Marsh M.E."/>
            <person name="Mackinder L."/>
            <person name="Mock T."/>
            <person name="Mueller-Roeber B."/>
            <person name="Pagarete A."/>
            <person name="Parker M."/>
            <person name="Probert I."/>
            <person name="Quesneville H."/>
            <person name="Raines C."/>
            <person name="Rensing S.A."/>
            <person name="Riano-Pachon D.M."/>
            <person name="Richier S."/>
            <person name="Rokitta S."/>
            <person name="Shiraiwa Y."/>
            <person name="Soanes D.M."/>
            <person name="van der Giezen M."/>
            <person name="Wahlund T.M."/>
            <person name="Williams B."/>
            <person name="Wilson W."/>
            <person name="Wolfe G."/>
            <person name="Wurch L.L."/>
        </authorList>
    </citation>
    <scope>NUCLEOTIDE SEQUENCE</scope>
</reference>
<dbReference type="Pfam" id="PF00249">
    <property type="entry name" value="Myb_DNA-binding"/>
    <property type="match status" value="1"/>
</dbReference>
<evidence type="ECO:0000256" key="1">
    <source>
        <dbReference type="SAM" id="MobiDB-lite"/>
    </source>
</evidence>
<evidence type="ECO:0008006" key="6">
    <source>
        <dbReference type="Google" id="ProtNLM"/>
    </source>
</evidence>
<dbReference type="EnsemblProtists" id="EOD23433">
    <property type="protein sequence ID" value="EOD23433"/>
    <property type="gene ID" value="EMIHUDRAFT_239717"/>
</dbReference>
<feature type="region of interest" description="Disordered" evidence="1">
    <location>
        <begin position="53"/>
        <end position="123"/>
    </location>
</feature>
<reference evidence="4" key="2">
    <citation type="submission" date="2024-10" db="UniProtKB">
        <authorList>
            <consortium name="EnsemblProtists"/>
        </authorList>
    </citation>
    <scope>IDENTIFICATION</scope>
</reference>
<dbReference type="RefSeq" id="XP_005775862.1">
    <property type="nucleotide sequence ID" value="XM_005775805.1"/>
</dbReference>
<dbReference type="GeneID" id="17268977"/>
<sequence>MPRGSCLLDTFASFDQAHGLHGSQWRCIAAQLPGRSDSSVRNRWARLKEAAKSAVRARRTRERRAEPVEPADGSAPTRTALLPPDLSALAGRIAAAQADASSQPPVMASLAEPPDARCANDTT</sequence>
<dbReference type="KEGG" id="ehx:EMIHUDRAFT_239717"/>
<feature type="compositionally biased region" description="Low complexity" evidence="1">
    <location>
        <begin position="87"/>
        <end position="102"/>
    </location>
</feature>